<dbReference type="PANTHER" id="PTHR42978:SF7">
    <property type="entry name" value="METALLO-HYDROLASE RV2300C-RELATED"/>
    <property type="match status" value="1"/>
</dbReference>
<feature type="domain" description="Metallo-beta-lactamase" evidence="6">
    <location>
        <begin position="33"/>
        <end position="229"/>
    </location>
</feature>
<dbReference type="Gene3D" id="3.60.15.10">
    <property type="entry name" value="Ribonuclease Z/Hydroxyacylglutathione hydrolase-like"/>
    <property type="match status" value="1"/>
</dbReference>
<evidence type="ECO:0000256" key="5">
    <source>
        <dbReference type="ARBA" id="ARBA00022833"/>
    </source>
</evidence>
<dbReference type="GO" id="GO:0016787">
    <property type="term" value="F:hydrolase activity"/>
    <property type="evidence" value="ECO:0007669"/>
    <property type="project" value="UniProtKB-KW"/>
</dbReference>
<comment type="caution">
    <text evidence="7">The sequence shown here is derived from an EMBL/GenBank/DDBJ whole genome shotgun (WGS) entry which is preliminary data.</text>
</comment>
<dbReference type="SUPFAM" id="SSF56281">
    <property type="entry name" value="Metallo-hydrolase/oxidoreductase"/>
    <property type="match status" value="1"/>
</dbReference>
<proteinExistence type="inferred from homology"/>
<evidence type="ECO:0000256" key="3">
    <source>
        <dbReference type="ARBA" id="ARBA00022723"/>
    </source>
</evidence>
<dbReference type="InterPro" id="IPR001279">
    <property type="entry name" value="Metallo-B-lactamas"/>
</dbReference>
<keyword evidence="4 7" id="KW-0378">Hydrolase</keyword>
<dbReference type="GO" id="GO:0046872">
    <property type="term" value="F:metal ion binding"/>
    <property type="evidence" value="ECO:0007669"/>
    <property type="project" value="UniProtKB-KW"/>
</dbReference>
<dbReference type="SMART" id="SM00849">
    <property type="entry name" value="Lactamase_B"/>
    <property type="match status" value="1"/>
</dbReference>
<comment type="cofactor">
    <cofactor evidence="1">
        <name>Zn(2+)</name>
        <dbReference type="ChEBI" id="CHEBI:29105"/>
    </cofactor>
</comment>
<evidence type="ECO:0000313" key="8">
    <source>
        <dbReference type="Proteomes" id="UP000242972"/>
    </source>
</evidence>
<dbReference type="Pfam" id="PF00753">
    <property type="entry name" value="Lactamase_B"/>
    <property type="match status" value="1"/>
</dbReference>
<dbReference type="InterPro" id="IPR036866">
    <property type="entry name" value="RibonucZ/Hydroxyglut_hydro"/>
</dbReference>
<accession>A0A2T2X7Y6</accession>
<gene>
    <name evidence="7" type="ORF">C7B46_17740</name>
</gene>
<sequence>MSLSVVALPMGWLQVDKGSLTYGKGYGTTLWIPVWAAAILGADYKILIDTGISDPAWVQRDLGMGCRQSSDEGIEEALKKIGWRLDEVDIVINTHLHYDHIGGNVVFPKARFLIQESEWHHANQPLETQAWAYSERDFSATDYFRWTFLQGAYDVVPGVRIVPTSGHTPGHQSVVVQTPGGRVVVTGDAANLVENIQEEIPPTIMVNVNDARRSVQLLHRLAQFTIPGHDPDVKAYAENTNLPSVK</sequence>
<dbReference type="Proteomes" id="UP000242972">
    <property type="component" value="Unassembled WGS sequence"/>
</dbReference>
<comment type="similarity">
    <text evidence="2">Belongs to the metallo-beta-lactamase superfamily.</text>
</comment>
<evidence type="ECO:0000259" key="6">
    <source>
        <dbReference type="SMART" id="SM00849"/>
    </source>
</evidence>
<dbReference type="InterPro" id="IPR051013">
    <property type="entry name" value="MBL_superfamily_lactonases"/>
</dbReference>
<dbReference type="AlphaFoldDB" id="A0A2T2X7Y6"/>
<keyword evidence="5" id="KW-0862">Zinc</keyword>
<name>A0A2T2X7Y6_9FIRM</name>
<reference evidence="7 8" key="1">
    <citation type="journal article" date="2014" name="BMC Genomics">
        <title>Comparison of environmental and isolate Sulfobacillus genomes reveals diverse carbon, sulfur, nitrogen, and hydrogen metabolisms.</title>
        <authorList>
            <person name="Justice N.B."/>
            <person name="Norman A."/>
            <person name="Brown C.T."/>
            <person name="Singh A."/>
            <person name="Thomas B.C."/>
            <person name="Banfield J.F."/>
        </authorList>
    </citation>
    <scope>NUCLEOTIDE SEQUENCE [LARGE SCALE GENOMIC DNA]</scope>
    <source>
        <strain evidence="7">AMDSBA4</strain>
    </source>
</reference>
<evidence type="ECO:0000313" key="7">
    <source>
        <dbReference type="EMBL" id="PSR30623.1"/>
    </source>
</evidence>
<dbReference type="PANTHER" id="PTHR42978">
    <property type="entry name" value="QUORUM-QUENCHING LACTONASE YTNP-RELATED-RELATED"/>
    <property type="match status" value="1"/>
</dbReference>
<dbReference type="CDD" id="cd07729">
    <property type="entry name" value="AHL_lactonase_MBL-fold"/>
    <property type="match status" value="1"/>
</dbReference>
<evidence type="ECO:0000256" key="1">
    <source>
        <dbReference type="ARBA" id="ARBA00001947"/>
    </source>
</evidence>
<keyword evidence="3" id="KW-0479">Metal-binding</keyword>
<organism evidence="7 8">
    <name type="scientific">Sulfobacillus benefaciens</name>
    <dbReference type="NCBI Taxonomy" id="453960"/>
    <lineage>
        <taxon>Bacteria</taxon>
        <taxon>Bacillati</taxon>
        <taxon>Bacillota</taxon>
        <taxon>Clostridia</taxon>
        <taxon>Eubacteriales</taxon>
        <taxon>Clostridiales Family XVII. Incertae Sedis</taxon>
        <taxon>Sulfobacillus</taxon>
    </lineage>
</organism>
<dbReference type="EMBL" id="PXYW01000077">
    <property type="protein sequence ID" value="PSR30623.1"/>
    <property type="molecule type" value="Genomic_DNA"/>
</dbReference>
<evidence type="ECO:0000256" key="2">
    <source>
        <dbReference type="ARBA" id="ARBA00007749"/>
    </source>
</evidence>
<protein>
    <submittedName>
        <fullName evidence="7">MBL fold metallo-hydrolase</fullName>
    </submittedName>
</protein>
<evidence type="ECO:0000256" key="4">
    <source>
        <dbReference type="ARBA" id="ARBA00022801"/>
    </source>
</evidence>